<dbReference type="InterPro" id="IPR002523">
    <property type="entry name" value="MgTranspt_CorA/ZnTranspt_ZntB"/>
</dbReference>
<evidence type="ECO:0000256" key="3">
    <source>
        <dbReference type="ARBA" id="ARBA00022448"/>
    </source>
</evidence>
<comment type="caution">
    <text evidence="13">The sequence shown here is derived from an EMBL/GenBank/DDBJ whole genome shotgun (WGS) entry which is preliminary data.</text>
</comment>
<feature type="transmembrane region" description="Helical" evidence="12">
    <location>
        <begin position="297"/>
        <end position="317"/>
    </location>
</feature>
<dbReference type="Pfam" id="PF01544">
    <property type="entry name" value="CorA"/>
    <property type="match status" value="1"/>
</dbReference>
<evidence type="ECO:0000313" key="13">
    <source>
        <dbReference type="EMBL" id="NOU51995.1"/>
    </source>
</evidence>
<dbReference type="GO" id="GO:0015095">
    <property type="term" value="F:magnesium ion transmembrane transporter activity"/>
    <property type="evidence" value="ECO:0007669"/>
    <property type="project" value="TreeGrafter"/>
</dbReference>
<keyword evidence="14" id="KW-1185">Reference proteome</keyword>
<dbReference type="Proteomes" id="UP000586305">
    <property type="component" value="Unassembled WGS sequence"/>
</dbReference>
<keyword evidence="5" id="KW-0997">Cell inner membrane</keyword>
<dbReference type="PANTHER" id="PTHR46494">
    <property type="entry name" value="CORA FAMILY METAL ION TRANSPORTER (EUROFUNG)"/>
    <property type="match status" value="1"/>
</dbReference>
<dbReference type="AlphaFoldDB" id="A0A849VFN4"/>
<evidence type="ECO:0000256" key="10">
    <source>
        <dbReference type="ARBA" id="ARBA00023136"/>
    </source>
</evidence>
<feature type="transmembrane region" description="Helical" evidence="12">
    <location>
        <begin position="263"/>
        <end position="285"/>
    </location>
</feature>
<evidence type="ECO:0000256" key="2">
    <source>
        <dbReference type="ARBA" id="ARBA00009765"/>
    </source>
</evidence>
<keyword evidence="4" id="KW-1003">Cell membrane</keyword>
<keyword evidence="8 12" id="KW-1133">Transmembrane helix</keyword>
<evidence type="ECO:0000256" key="4">
    <source>
        <dbReference type="ARBA" id="ARBA00022475"/>
    </source>
</evidence>
<evidence type="ECO:0000256" key="12">
    <source>
        <dbReference type="SAM" id="Phobius"/>
    </source>
</evidence>
<dbReference type="InterPro" id="IPR045861">
    <property type="entry name" value="CorA_cytoplasmic_dom"/>
</dbReference>
<dbReference type="CDD" id="cd12833">
    <property type="entry name" value="ZntB-like_1"/>
    <property type="match status" value="1"/>
</dbReference>
<dbReference type="SUPFAM" id="SSF144083">
    <property type="entry name" value="Magnesium transport protein CorA, transmembrane region"/>
    <property type="match status" value="1"/>
</dbReference>
<dbReference type="RefSeq" id="WP_171627201.1">
    <property type="nucleotide sequence ID" value="NZ_JABBPG010000007.1"/>
</dbReference>
<evidence type="ECO:0000256" key="9">
    <source>
        <dbReference type="ARBA" id="ARBA00023065"/>
    </source>
</evidence>
<dbReference type="EMBL" id="JABBPG010000007">
    <property type="protein sequence ID" value="NOU51995.1"/>
    <property type="molecule type" value="Genomic_DNA"/>
</dbReference>
<comment type="subcellular location">
    <subcellularLocation>
        <location evidence="1">Cell membrane</location>
        <topology evidence="1">Multi-pass membrane protein</topology>
    </subcellularLocation>
</comment>
<evidence type="ECO:0000256" key="7">
    <source>
        <dbReference type="ARBA" id="ARBA00022833"/>
    </source>
</evidence>
<evidence type="ECO:0000256" key="1">
    <source>
        <dbReference type="ARBA" id="ARBA00004651"/>
    </source>
</evidence>
<dbReference type="GO" id="GO:0050897">
    <property type="term" value="F:cobalt ion binding"/>
    <property type="evidence" value="ECO:0007669"/>
    <property type="project" value="TreeGrafter"/>
</dbReference>
<keyword evidence="6 12" id="KW-0812">Transmembrane</keyword>
<keyword evidence="10 12" id="KW-0472">Membrane</keyword>
<dbReference type="GO" id="GO:0015087">
    <property type="term" value="F:cobalt ion transmembrane transporter activity"/>
    <property type="evidence" value="ECO:0007669"/>
    <property type="project" value="TreeGrafter"/>
</dbReference>
<evidence type="ECO:0000256" key="5">
    <source>
        <dbReference type="ARBA" id="ARBA00022519"/>
    </source>
</evidence>
<protein>
    <submittedName>
        <fullName evidence="13">Zinc transporter ZntB</fullName>
    </submittedName>
</protein>
<dbReference type="InterPro" id="IPR045863">
    <property type="entry name" value="CorA_TM1_TM2"/>
</dbReference>
<comment type="similarity">
    <text evidence="2">Belongs to the CorA metal ion transporter (MIT) (TC 1.A.35) family.</text>
</comment>
<organism evidence="13 14">
    <name type="scientific">Pseudoalteromonas caenipelagi</name>
    <dbReference type="NCBI Taxonomy" id="2726988"/>
    <lineage>
        <taxon>Bacteria</taxon>
        <taxon>Pseudomonadati</taxon>
        <taxon>Pseudomonadota</taxon>
        <taxon>Gammaproteobacteria</taxon>
        <taxon>Alteromonadales</taxon>
        <taxon>Pseudoalteromonadaceae</taxon>
        <taxon>Pseudoalteromonas</taxon>
    </lineage>
</organism>
<dbReference type="GO" id="GO:0005886">
    <property type="term" value="C:plasma membrane"/>
    <property type="evidence" value="ECO:0007669"/>
    <property type="project" value="UniProtKB-SubCell"/>
</dbReference>
<dbReference type="Gene3D" id="3.30.460.20">
    <property type="entry name" value="CorA soluble domain-like"/>
    <property type="match status" value="1"/>
</dbReference>
<keyword evidence="3" id="KW-0813">Transport</keyword>
<evidence type="ECO:0000256" key="8">
    <source>
        <dbReference type="ARBA" id="ARBA00022989"/>
    </source>
</evidence>
<evidence type="ECO:0000256" key="6">
    <source>
        <dbReference type="ARBA" id="ARBA00022692"/>
    </source>
</evidence>
<dbReference type="GO" id="GO:0000287">
    <property type="term" value="F:magnesium ion binding"/>
    <property type="evidence" value="ECO:0007669"/>
    <property type="project" value="TreeGrafter"/>
</dbReference>
<name>A0A849VFN4_9GAMM</name>
<feature type="coiled-coil region" evidence="11">
    <location>
        <begin position="223"/>
        <end position="254"/>
    </location>
</feature>
<reference evidence="13 14" key="1">
    <citation type="submission" date="2020-04" db="EMBL/GenBank/DDBJ databases">
        <title>Pseudoalteromonas caenipelagi sp. nov., isolated from a tidal flat.</title>
        <authorList>
            <person name="Park S."/>
            <person name="Yoon J.-H."/>
        </authorList>
    </citation>
    <scope>NUCLEOTIDE SEQUENCE [LARGE SCALE GENOMIC DNA]</scope>
    <source>
        <strain evidence="13 14">JBTF-M23</strain>
    </source>
</reference>
<dbReference type="SUPFAM" id="SSF143865">
    <property type="entry name" value="CorA soluble domain-like"/>
    <property type="match status" value="1"/>
</dbReference>
<evidence type="ECO:0000313" key="14">
    <source>
        <dbReference type="Proteomes" id="UP000586305"/>
    </source>
</evidence>
<keyword evidence="7" id="KW-0862">Zinc</keyword>
<gene>
    <name evidence="13" type="ORF">HG263_15795</name>
</gene>
<keyword evidence="9" id="KW-0406">Ion transport</keyword>
<proteinExistence type="inferred from homology"/>
<sequence length="323" mass="36422">MNSGLVHALQLDGSGGAIPLNELSDITQLQSQKTPVWLHFDYSSNETIEWLKSQSFLQEWEWQAMTTGETRPRVTQAENGLLLFLRGVNLNPQQSPEDMVSIRCFVNEHTLITCRKRQLMSAQDIHNALKIGKGPKNIAELLSALVQRLTARMQDVIYQIDEQLDIFEDILDNHEGQIDATVLSTTRRQTIALKRYLKPQKVAISELLECQLPWLDDVTAHKINEADNALSRYVEELESAIERAQVIQHSLSNQLSEQLNQRMYVMSVVAALFLPLGFLTGLLGVNIGGIPGTESPYAFALFVIALCLLTGVIGYYFRVKNWL</sequence>
<dbReference type="PANTHER" id="PTHR46494:SF3">
    <property type="entry name" value="ZINC TRANSPORT PROTEIN ZNTB"/>
    <property type="match status" value="1"/>
</dbReference>
<evidence type="ECO:0000256" key="11">
    <source>
        <dbReference type="SAM" id="Coils"/>
    </source>
</evidence>
<accession>A0A849VFN4</accession>
<keyword evidence="11" id="KW-0175">Coiled coil</keyword>
<dbReference type="Gene3D" id="1.20.58.340">
    <property type="entry name" value="Magnesium transport protein CorA, transmembrane region"/>
    <property type="match status" value="2"/>
</dbReference>